<organism evidence="2 3">
    <name type="scientific">Aldrovandia affinis</name>
    <dbReference type="NCBI Taxonomy" id="143900"/>
    <lineage>
        <taxon>Eukaryota</taxon>
        <taxon>Metazoa</taxon>
        <taxon>Chordata</taxon>
        <taxon>Craniata</taxon>
        <taxon>Vertebrata</taxon>
        <taxon>Euteleostomi</taxon>
        <taxon>Actinopterygii</taxon>
        <taxon>Neopterygii</taxon>
        <taxon>Teleostei</taxon>
        <taxon>Notacanthiformes</taxon>
        <taxon>Halosauridae</taxon>
        <taxon>Aldrovandia</taxon>
    </lineage>
</organism>
<dbReference type="AlphaFoldDB" id="A0AAD7T1V0"/>
<dbReference type="Proteomes" id="UP001221898">
    <property type="component" value="Unassembled WGS sequence"/>
</dbReference>
<accession>A0AAD7T1V0</accession>
<comment type="caution">
    <text evidence="2">The sequence shown here is derived from an EMBL/GenBank/DDBJ whole genome shotgun (WGS) entry which is preliminary data.</text>
</comment>
<feature type="compositionally biased region" description="Basic and acidic residues" evidence="1">
    <location>
        <begin position="1"/>
        <end position="11"/>
    </location>
</feature>
<feature type="compositionally biased region" description="Basic and acidic residues" evidence="1">
    <location>
        <begin position="26"/>
        <end position="35"/>
    </location>
</feature>
<name>A0AAD7T1V0_9TELE</name>
<sequence>MNRTFARDRGMSRLHPSAPLAQTRGSRAETHSSSERRAAVMAFPIVARACLSQQKDPVLGWIRAEESLAFCGPRSHSGNEGLLLSDRRPGRAVTDACIQGQVEKGP</sequence>
<feature type="region of interest" description="Disordered" evidence="1">
    <location>
        <begin position="1"/>
        <end position="35"/>
    </location>
</feature>
<protein>
    <submittedName>
        <fullName evidence="2">Uncharacterized protein</fullName>
    </submittedName>
</protein>
<keyword evidence="3" id="KW-1185">Reference proteome</keyword>
<reference evidence="2" key="1">
    <citation type="journal article" date="2023" name="Science">
        <title>Genome structures resolve the early diversification of teleost fishes.</title>
        <authorList>
            <person name="Parey E."/>
            <person name="Louis A."/>
            <person name="Montfort J."/>
            <person name="Bouchez O."/>
            <person name="Roques C."/>
            <person name="Iampietro C."/>
            <person name="Lluch J."/>
            <person name="Castinel A."/>
            <person name="Donnadieu C."/>
            <person name="Desvignes T."/>
            <person name="Floi Bucao C."/>
            <person name="Jouanno E."/>
            <person name="Wen M."/>
            <person name="Mejri S."/>
            <person name="Dirks R."/>
            <person name="Jansen H."/>
            <person name="Henkel C."/>
            <person name="Chen W.J."/>
            <person name="Zahm M."/>
            <person name="Cabau C."/>
            <person name="Klopp C."/>
            <person name="Thompson A.W."/>
            <person name="Robinson-Rechavi M."/>
            <person name="Braasch I."/>
            <person name="Lecointre G."/>
            <person name="Bobe J."/>
            <person name="Postlethwait J.H."/>
            <person name="Berthelot C."/>
            <person name="Roest Crollius H."/>
            <person name="Guiguen Y."/>
        </authorList>
    </citation>
    <scope>NUCLEOTIDE SEQUENCE</scope>
    <source>
        <strain evidence="2">NC1722</strain>
    </source>
</reference>
<evidence type="ECO:0000313" key="3">
    <source>
        <dbReference type="Proteomes" id="UP001221898"/>
    </source>
</evidence>
<gene>
    <name evidence="2" type="ORF">AAFF_G00104310</name>
</gene>
<evidence type="ECO:0000256" key="1">
    <source>
        <dbReference type="SAM" id="MobiDB-lite"/>
    </source>
</evidence>
<evidence type="ECO:0000313" key="2">
    <source>
        <dbReference type="EMBL" id="KAJ8412849.1"/>
    </source>
</evidence>
<proteinExistence type="predicted"/>
<dbReference type="EMBL" id="JAINUG010000017">
    <property type="protein sequence ID" value="KAJ8412849.1"/>
    <property type="molecule type" value="Genomic_DNA"/>
</dbReference>